<dbReference type="EMBL" id="CP134186">
    <property type="protein sequence ID" value="WPA99949.1"/>
    <property type="molecule type" value="Genomic_DNA"/>
</dbReference>
<evidence type="ECO:0000313" key="5">
    <source>
        <dbReference type="EMBL" id="WPA99949.1"/>
    </source>
</evidence>
<dbReference type="SUPFAM" id="SSF51735">
    <property type="entry name" value="NAD(P)-binding Rossmann-fold domains"/>
    <property type="match status" value="1"/>
</dbReference>
<evidence type="ECO:0000256" key="3">
    <source>
        <dbReference type="SAM" id="Phobius"/>
    </source>
</evidence>
<dbReference type="InterPro" id="IPR051019">
    <property type="entry name" value="VLCFA-Steroid_DH"/>
</dbReference>
<keyword evidence="7" id="KW-1185">Reference proteome</keyword>
<dbReference type="PANTHER" id="PTHR43899:SF13">
    <property type="entry name" value="RH59310P"/>
    <property type="match status" value="1"/>
</dbReference>
<gene>
    <name evidence="4" type="ORF">CB0940_02800</name>
    <name evidence="5" type="ORF">RHO25_004569</name>
</gene>
<keyword evidence="3" id="KW-1133">Transmembrane helix</keyword>
<dbReference type="InterPro" id="IPR002347">
    <property type="entry name" value="SDR_fam"/>
</dbReference>
<dbReference type="PANTHER" id="PTHR43899">
    <property type="entry name" value="RH59310P"/>
    <property type="match status" value="1"/>
</dbReference>
<dbReference type="PRINTS" id="PR00081">
    <property type="entry name" value="GDHRDH"/>
</dbReference>
<feature type="transmembrane region" description="Helical" evidence="3">
    <location>
        <begin position="21"/>
        <end position="41"/>
    </location>
</feature>
<dbReference type="GO" id="GO:0005783">
    <property type="term" value="C:endoplasmic reticulum"/>
    <property type="evidence" value="ECO:0007669"/>
    <property type="project" value="TreeGrafter"/>
</dbReference>
<evidence type="ECO:0000256" key="2">
    <source>
        <dbReference type="ARBA" id="ARBA00023002"/>
    </source>
</evidence>
<evidence type="ECO:0000256" key="1">
    <source>
        <dbReference type="ARBA" id="ARBA00006484"/>
    </source>
</evidence>
<keyword evidence="3" id="KW-0472">Membrane</keyword>
<sequence length="332" mass="37095">MALHFSRRLTATFRQTFAAQPLLASFATLGGLSAIFAFYQLSSFVATHFLHRSRLRNYLSDDDPAWALITGSSDGLGRAFAEELLSHGFNVVLHGRNAAKLERIKNELLLQWPQRNIDFIVLDAMLDVDDPQKMGCAIQRLRDHNIKILINNVAGELDPLLLAHIESSAERDRKIINGNFMFATELTRLVLPQLIDNKPSLIMNIGSGSAKLPCPYFAMGAASKTFLQSFSHALSVELKAEGHPQVEVLYNLVGMCSTTSEPRPVTFWVPSSRRFAKTSLSLGGRDRGSVWGYWPHALQFEPLLMLPRTIVERLCIALVKGMKLEYDNRAKA</sequence>
<dbReference type="EMBL" id="LKMD01000101">
    <property type="protein sequence ID" value="PIA99785.1"/>
    <property type="molecule type" value="Genomic_DNA"/>
</dbReference>
<proteinExistence type="inferred from homology"/>
<organism evidence="4 6">
    <name type="scientific">Cercospora beticola</name>
    <name type="common">Sugarbeet leaf spot fungus</name>
    <dbReference type="NCBI Taxonomy" id="122368"/>
    <lineage>
        <taxon>Eukaryota</taxon>
        <taxon>Fungi</taxon>
        <taxon>Dikarya</taxon>
        <taxon>Ascomycota</taxon>
        <taxon>Pezizomycotina</taxon>
        <taxon>Dothideomycetes</taxon>
        <taxon>Dothideomycetidae</taxon>
        <taxon>Mycosphaerellales</taxon>
        <taxon>Mycosphaerellaceae</taxon>
        <taxon>Cercospora</taxon>
    </lineage>
</organism>
<reference evidence="5 7" key="2">
    <citation type="submission" date="2023-09" db="EMBL/GenBank/DDBJ databases">
        <title>Complete-Gapless Cercospora beticola genome.</title>
        <authorList>
            <person name="Wyatt N.A."/>
            <person name="Spanner R.E."/>
            <person name="Bolton M.D."/>
        </authorList>
    </citation>
    <scope>NUCLEOTIDE SEQUENCE [LARGE SCALE GENOMIC DNA]</scope>
    <source>
        <strain evidence="5">Cb09-40</strain>
    </source>
</reference>
<dbReference type="GO" id="GO:0016491">
    <property type="term" value="F:oxidoreductase activity"/>
    <property type="evidence" value="ECO:0007669"/>
    <property type="project" value="UniProtKB-KW"/>
</dbReference>
<keyword evidence="3" id="KW-0812">Transmembrane</keyword>
<protein>
    <submittedName>
        <fullName evidence="4">Very-long-chain 3-oxoacyl-CoA reductase</fullName>
    </submittedName>
</protein>
<dbReference type="InterPro" id="IPR036291">
    <property type="entry name" value="NAD(P)-bd_dom_sf"/>
</dbReference>
<dbReference type="PIRSF" id="PIRSF000126">
    <property type="entry name" value="11-beta-HSD1"/>
    <property type="match status" value="1"/>
</dbReference>
<evidence type="ECO:0000313" key="4">
    <source>
        <dbReference type="EMBL" id="PIA99785.1"/>
    </source>
</evidence>
<dbReference type="Pfam" id="PF00106">
    <property type="entry name" value="adh_short"/>
    <property type="match status" value="1"/>
</dbReference>
<dbReference type="Gene3D" id="3.40.50.720">
    <property type="entry name" value="NAD(P)-binding Rossmann-like Domain"/>
    <property type="match status" value="1"/>
</dbReference>
<comment type="similarity">
    <text evidence="1">Belongs to the short-chain dehydrogenases/reductases (SDR) family.</text>
</comment>
<dbReference type="OrthoDB" id="47007at2759"/>
<dbReference type="Proteomes" id="UP001302367">
    <property type="component" value="Chromosome 3"/>
</dbReference>
<reference evidence="4 6" key="1">
    <citation type="submission" date="2015-10" db="EMBL/GenBank/DDBJ databases">
        <title>The cercosporin biosynthetic gene cluster was horizontally transferred to several fungal lineages and shown to be expanded in Cercospora beticola based on microsynteny with recipient genomes.</title>
        <authorList>
            <person name="De Jonge R."/>
            <person name="Ebert M.K."/>
            <person name="Suttle J.C."/>
            <person name="Jurick Ii W.M."/>
            <person name="Secor G.A."/>
            <person name="Thomma B.P."/>
            <person name="Van De Peer Y."/>
            <person name="Bolton M.D."/>
        </authorList>
    </citation>
    <scope>NUCLEOTIDE SEQUENCE [LARGE SCALE GENOMIC DNA]</scope>
    <source>
        <strain evidence="4 6">09-40</strain>
    </source>
</reference>
<keyword evidence="2" id="KW-0560">Oxidoreductase</keyword>
<name>A0A2G5I4Q0_CERBT</name>
<accession>A0A2G5I4Q0</accession>
<evidence type="ECO:0000313" key="7">
    <source>
        <dbReference type="Proteomes" id="UP001302367"/>
    </source>
</evidence>
<dbReference type="Proteomes" id="UP000230605">
    <property type="component" value="Chromosome 3"/>
</dbReference>
<evidence type="ECO:0000313" key="6">
    <source>
        <dbReference type="Proteomes" id="UP000230605"/>
    </source>
</evidence>
<dbReference type="AlphaFoldDB" id="A0A2G5I4Q0"/>